<evidence type="ECO:0000256" key="6">
    <source>
        <dbReference type="ARBA" id="ARBA00023242"/>
    </source>
</evidence>
<evidence type="ECO:0000313" key="11">
    <source>
        <dbReference type="Proteomes" id="UP000197138"/>
    </source>
</evidence>
<dbReference type="AlphaFoldDB" id="A0A218W8C9"/>
<evidence type="ECO:0000256" key="7">
    <source>
        <dbReference type="SAM" id="MobiDB-lite"/>
    </source>
</evidence>
<dbReference type="Pfam" id="PF13921">
    <property type="entry name" value="Myb_DNA-bind_6"/>
    <property type="match status" value="1"/>
</dbReference>
<evidence type="ECO:0000256" key="4">
    <source>
        <dbReference type="ARBA" id="ARBA00023125"/>
    </source>
</evidence>
<evidence type="ECO:0000256" key="3">
    <source>
        <dbReference type="ARBA" id="ARBA00023015"/>
    </source>
</evidence>
<proteinExistence type="predicted"/>
<gene>
    <name evidence="10" type="ORF">CDL15_Pgr024936</name>
</gene>
<dbReference type="GO" id="GO:0000978">
    <property type="term" value="F:RNA polymerase II cis-regulatory region sequence-specific DNA binding"/>
    <property type="evidence" value="ECO:0007669"/>
    <property type="project" value="TreeGrafter"/>
</dbReference>
<dbReference type="Proteomes" id="UP000197138">
    <property type="component" value="Unassembled WGS sequence"/>
</dbReference>
<dbReference type="Gene3D" id="1.10.10.60">
    <property type="entry name" value="Homeodomain-like"/>
    <property type="match status" value="2"/>
</dbReference>
<evidence type="ECO:0000259" key="8">
    <source>
        <dbReference type="PROSITE" id="PS50090"/>
    </source>
</evidence>
<feature type="domain" description="Myb-like" evidence="8">
    <location>
        <begin position="94"/>
        <end position="139"/>
    </location>
</feature>
<comment type="caution">
    <text evidence="10">The sequence shown here is derived from an EMBL/GenBank/DDBJ whole genome shotgun (WGS) entry which is preliminary data.</text>
</comment>
<comment type="subcellular location">
    <subcellularLocation>
        <location evidence="1">Nucleus</location>
    </subcellularLocation>
</comment>
<dbReference type="FunFam" id="1.10.10.60:FF:000010">
    <property type="entry name" value="Transcriptional activator Myb isoform A"/>
    <property type="match status" value="1"/>
</dbReference>
<dbReference type="PROSITE" id="PS51294">
    <property type="entry name" value="HTH_MYB"/>
    <property type="match status" value="2"/>
</dbReference>
<protein>
    <submittedName>
        <fullName evidence="10">Uncharacterized protein</fullName>
    </submittedName>
</protein>
<name>A0A218W8C9_PUNGR</name>
<feature type="domain" description="HTH myb-type" evidence="9">
    <location>
        <begin position="94"/>
        <end position="148"/>
    </location>
</feature>
<dbReference type="PANTHER" id="PTHR45614">
    <property type="entry name" value="MYB PROTEIN-RELATED"/>
    <property type="match status" value="1"/>
</dbReference>
<dbReference type="EMBL" id="MTKT01004939">
    <property type="protein sequence ID" value="OWM68749.1"/>
    <property type="molecule type" value="Genomic_DNA"/>
</dbReference>
<dbReference type="GO" id="GO:0005634">
    <property type="term" value="C:nucleus"/>
    <property type="evidence" value="ECO:0007669"/>
    <property type="project" value="UniProtKB-SubCell"/>
</dbReference>
<accession>A0A218W8C9</accession>
<evidence type="ECO:0000313" key="10">
    <source>
        <dbReference type="EMBL" id="OWM68749.1"/>
    </source>
</evidence>
<feature type="domain" description="HTH myb-type" evidence="9">
    <location>
        <begin position="49"/>
        <end position="90"/>
    </location>
</feature>
<dbReference type="InterPro" id="IPR050560">
    <property type="entry name" value="MYB_TF"/>
</dbReference>
<dbReference type="InterPro" id="IPR001005">
    <property type="entry name" value="SANT/Myb"/>
</dbReference>
<organism evidence="10 11">
    <name type="scientific">Punica granatum</name>
    <name type="common">Pomegranate</name>
    <dbReference type="NCBI Taxonomy" id="22663"/>
    <lineage>
        <taxon>Eukaryota</taxon>
        <taxon>Viridiplantae</taxon>
        <taxon>Streptophyta</taxon>
        <taxon>Embryophyta</taxon>
        <taxon>Tracheophyta</taxon>
        <taxon>Spermatophyta</taxon>
        <taxon>Magnoliopsida</taxon>
        <taxon>eudicotyledons</taxon>
        <taxon>Gunneridae</taxon>
        <taxon>Pentapetalae</taxon>
        <taxon>rosids</taxon>
        <taxon>malvids</taxon>
        <taxon>Myrtales</taxon>
        <taxon>Lythraceae</taxon>
        <taxon>Punica</taxon>
    </lineage>
</organism>
<dbReference type="PANTHER" id="PTHR45614:SF218">
    <property type="entry name" value="TRANSCRIPTION FACTOR MYB119-RELATED"/>
    <property type="match status" value="1"/>
</dbReference>
<keyword evidence="2" id="KW-0677">Repeat</keyword>
<dbReference type="SUPFAM" id="SSF46689">
    <property type="entry name" value="Homeodomain-like"/>
    <property type="match status" value="1"/>
</dbReference>
<dbReference type="InterPro" id="IPR009057">
    <property type="entry name" value="Homeodomain-like_sf"/>
</dbReference>
<evidence type="ECO:0000259" key="9">
    <source>
        <dbReference type="PROSITE" id="PS51294"/>
    </source>
</evidence>
<keyword evidence="5" id="KW-0804">Transcription</keyword>
<dbReference type="InterPro" id="IPR017930">
    <property type="entry name" value="Myb_dom"/>
</dbReference>
<feature type="region of interest" description="Disordered" evidence="7">
    <location>
        <begin position="1"/>
        <end position="31"/>
    </location>
</feature>
<reference evidence="11" key="1">
    <citation type="journal article" date="2017" name="Plant J.">
        <title>The pomegranate (Punica granatum L.) genome and the genomics of punicalagin biosynthesis.</title>
        <authorList>
            <person name="Qin G."/>
            <person name="Xu C."/>
            <person name="Ming R."/>
            <person name="Tang H."/>
            <person name="Guyot R."/>
            <person name="Kramer E.M."/>
            <person name="Hu Y."/>
            <person name="Yi X."/>
            <person name="Qi Y."/>
            <person name="Xu X."/>
            <person name="Gao Z."/>
            <person name="Pan H."/>
            <person name="Jian J."/>
            <person name="Tian Y."/>
            <person name="Yue Z."/>
            <person name="Xu Y."/>
        </authorList>
    </citation>
    <scope>NUCLEOTIDE SEQUENCE [LARGE SCALE GENOMIC DNA]</scope>
    <source>
        <strain evidence="11">cv. Dabenzi</strain>
    </source>
</reference>
<dbReference type="CDD" id="cd00167">
    <property type="entry name" value="SANT"/>
    <property type="match status" value="2"/>
</dbReference>
<sequence length="195" mass="22816">MEGDHRVVEEGGVSLNGKLRRKPHHNQPLTAIDREEISCEERQLESFDKGSQWTHEEDRKLVSLVKEYGEKKWAQIAEKLAGRRGKRCRHNHLRPDIKKYSWSEEEERMLVEAHEKVGNQWAEITKYIPGRTENTIKNHRNATKRSLQNSRQKNKAINSQNILSPHPSVLEDYIRWKNCQAPTPNPPPMLSLRLC</sequence>
<dbReference type="PROSITE" id="PS50090">
    <property type="entry name" value="MYB_LIKE"/>
    <property type="match status" value="2"/>
</dbReference>
<evidence type="ECO:0000256" key="1">
    <source>
        <dbReference type="ARBA" id="ARBA00004123"/>
    </source>
</evidence>
<evidence type="ECO:0000256" key="5">
    <source>
        <dbReference type="ARBA" id="ARBA00023163"/>
    </source>
</evidence>
<feature type="domain" description="Myb-like" evidence="8">
    <location>
        <begin position="45"/>
        <end position="90"/>
    </location>
</feature>
<dbReference type="SMART" id="SM00717">
    <property type="entry name" value="SANT"/>
    <property type="match status" value="2"/>
</dbReference>
<dbReference type="GO" id="GO:0000981">
    <property type="term" value="F:DNA-binding transcription factor activity, RNA polymerase II-specific"/>
    <property type="evidence" value="ECO:0007669"/>
    <property type="project" value="TreeGrafter"/>
</dbReference>
<keyword evidence="6" id="KW-0539">Nucleus</keyword>
<keyword evidence="4" id="KW-0238">DNA-binding</keyword>
<keyword evidence="3" id="KW-0805">Transcription regulation</keyword>
<evidence type="ECO:0000256" key="2">
    <source>
        <dbReference type="ARBA" id="ARBA00022737"/>
    </source>
</evidence>